<organism evidence="6 7">
    <name type="scientific">Plakobranchus ocellatus</name>
    <dbReference type="NCBI Taxonomy" id="259542"/>
    <lineage>
        <taxon>Eukaryota</taxon>
        <taxon>Metazoa</taxon>
        <taxon>Spiralia</taxon>
        <taxon>Lophotrochozoa</taxon>
        <taxon>Mollusca</taxon>
        <taxon>Gastropoda</taxon>
        <taxon>Heterobranchia</taxon>
        <taxon>Euthyneura</taxon>
        <taxon>Panpulmonata</taxon>
        <taxon>Sacoglossa</taxon>
        <taxon>Placobranchoidea</taxon>
        <taxon>Plakobranchidae</taxon>
        <taxon>Plakobranchus</taxon>
    </lineage>
</organism>
<evidence type="ECO:0000313" key="7">
    <source>
        <dbReference type="Proteomes" id="UP000735302"/>
    </source>
</evidence>
<sequence length="70" mass="7888">MGKLKVGPLRYMTREDFRVLIAVEMGMKNHEFVPAALVAAIAHLPTGGSYKKLRELHKHKLVAYAQATKR</sequence>
<dbReference type="GO" id="GO:0005524">
    <property type="term" value="F:ATP binding"/>
    <property type="evidence" value="ECO:0007669"/>
    <property type="project" value="UniProtKB-KW"/>
</dbReference>
<dbReference type="InterPro" id="IPR015285">
    <property type="entry name" value="RIO2_wHTH_N"/>
</dbReference>
<dbReference type="GO" id="GO:0030688">
    <property type="term" value="C:preribosome, small subunit precursor"/>
    <property type="evidence" value="ECO:0007669"/>
    <property type="project" value="TreeGrafter"/>
</dbReference>
<dbReference type="AlphaFoldDB" id="A0AAV3ZP89"/>
<evidence type="ECO:0000256" key="3">
    <source>
        <dbReference type="ARBA" id="ARBA00022777"/>
    </source>
</evidence>
<evidence type="ECO:0000256" key="4">
    <source>
        <dbReference type="ARBA" id="ARBA00022840"/>
    </source>
</evidence>
<comment type="caution">
    <text evidence="6">The sequence shown here is derived from an EMBL/GenBank/DDBJ whole genome shotgun (WGS) entry which is preliminary data.</text>
</comment>
<dbReference type="GO" id="GO:0004674">
    <property type="term" value="F:protein serine/threonine kinase activity"/>
    <property type="evidence" value="ECO:0007669"/>
    <property type="project" value="InterPro"/>
</dbReference>
<keyword evidence="4" id="KW-0067">ATP-binding</keyword>
<dbReference type="Pfam" id="PF09202">
    <property type="entry name" value="Rio2_N"/>
    <property type="match status" value="1"/>
</dbReference>
<dbReference type="Proteomes" id="UP000735302">
    <property type="component" value="Unassembled WGS sequence"/>
</dbReference>
<feature type="domain" description="RIO2 kinase winged helix" evidence="5">
    <location>
        <begin position="9"/>
        <end position="66"/>
    </location>
</feature>
<dbReference type="GO" id="GO:0030490">
    <property type="term" value="P:maturation of SSU-rRNA"/>
    <property type="evidence" value="ECO:0007669"/>
    <property type="project" value="TreeGrafter"/>
</dbReference>
<keyword evidence="3 6" id="KW-0418">Kinase</keyword>
<dbReference type="EMBL" id="BLXT01002788">
    <property type="protein sequence ID" value="GFN97534.1"/>
    <property type="molecule type" value="Genomic_DNA"/>
</dbReference>
<evidence type="ECO:0000256" key="1">
    <source>
        <dbReference type="ARBA" id="ARBA00022679"/>
    </source>
</evidence>
<protein>
    <submittedName>
        <fullName evidence="6">Serine/threonine-protein kinase rio2</fullName>
    </submittedName>
</protein>
<dbReference type="InterPro" id="IPR036390">
    <property type="entry name" value="WH_DNA-bd_sf"/>
</dbReference>
<accession>A0AAV3ZP89</accession>
<dbReference type="GO" id="GO:0005829">
    <property type="term" value="C:cytosol"/>
    <property type="evidence" value="ECO:0007669"/>
    <property type="project" value="TreeGrafter"/>
</dbReference>
<evidence type="ECO:0000259" key="5">
    <source>
        <dbReference type="Pfam" id="PF09202"/>
    </source>
</evidence>
<proteinExistence type="predicted"/>
<name>A0AAV3ZP89_9GAST</name>
<reference evidence="6 7" key="1">
    <citation type="journal article" date="2021" name="Elife">
        <title>Chloroplast acquisition without the gene transfer in kleptoplastic sea slugs, Plakobranchus ocellatus.</title>
        <authorList>
            <person name="Maeda T."/>
            <person name="Takahashi S."/>
            <person name="Yoshida T."/>
            <person name="Shimamura S."/>
            <person name="Takaki Y."/>
            <person name="Nagai Y."/>
            <person name="Toyoda A."/>
            <person name="Suzuki Y."/>
            <person name="Arimoto A."/>
            <person name="Ishii H."/>
            <person name="Satoh N."/>
            <person name="Nishiyama T."/>
            <person name="Hasebe M."/>
            <person name="Maruyama T."/>
            <person name="Minagawa J."/>
            <person name="Obokata J."/>
            <person name="Shigenobu S."/>
        </authorList>
    </citation>
    <scope>NUCLEOTIDE SEQUENCE [LARGE SCALE GENOMIC DNA]</scope>
</reference>
<evidence type="ECO:0000313" key="6">
    <source>
        <dbReference type="EMBL" id="GFN97534.1"/>
    </source>
</evidence>
<keyword evidence="7" id="KW-1185">Reference proteome</keyword>
<evidence type="ECO:0000256" key="2">
    <source>
        <dbReference type="ARBA" id="ARBA00022741"/>
    </source>
</evidence>
<keyword evidence="1" id="KW-0808">Transferase</keyword>
<feature type="non-terminal residue" evidence="6">
    <location>
        <position position="70"/>
    </location>
</feature>
<dbReference type="SUPFAM" id="SSF46785">
    <property type="entry name" value="Winged helix' DNA-binding domain"/>
    <property type="match status" value="1"/>
</dbReference>
<dbReference type="Gene3D" id="1.10.10.10">
    <property type="entry name" value="Winged helix-like DNA-binding domain superfamily/Winged helix DNA-binding domain"/>
    <property type="match status" value="1"/>
</dbReference>
<gene>
    <name evidence="6" type="ORF">PoB_002404000</name>
</gene>
<dbReference type="InterPro" id="IPR036388">
    <property type="entry name" value="WH-like_DNA-bd_sf"/>
</dbReference>
<dbReference type="GO" id="GO:0005634">
    <property type="term" value="C:nucleus"/>
    <property type="evidence" value="ECO:0007669"/>
    <property type="project" value="TreeGrafter"/>
</dbReference>
<dbReference type="PANTHER" id="PTHR45852">
    <property type="entry name" value="SER/THR-PROTEIN KINASE RIO2"/>
    <property type="match status" value="1"/>
</dbReference>
<keyword evidence="2" id="KW-0547">Nucleotide-binding</keyword>
<dbReference type="PANTHER" id="PTHR45852:SF1">
    <property type="entry name" value="SERINE_THREONINE-PROTEIN KINASE RIO2"/>
    <property type="match status" value="1"/>
</dbReference>